<name>Q5QMR3_ORYSJ</name>
<sequence>MVSRLYIGRVYPWQRGPWLRITDSALAEEPLEAPRLSPGRTKPRPEATRWQSWSPVRRLVRLSDPPPPLLPDADAREEGRGRGTAARSGEPATAKLAMPSASSSAPSWEEEDGGVEPASGSAADAREEGRGRGTIALWPRRQNQRARHRQARHAVGELVRTVVGEEDGSVEPASGSAVENPDPPPRWGARRQIWQMREGERWLKRERGKEGERIKKRGGRG</sequence>
<organism evidence="2">
    <name type="scientific">Oryza sativa subsp. japonica</name>
    <name type="common">Rice</name>
    <dbReference type="NCBI Taxonomy" id="39947"/>
    <lineage>
        <taxon>Eukaryota</taxon>
        <taxon>Viridiplantae</taxon>
        <taxon>Streptophyta</taxon>
        <taxon>Embryophyta</taxon>
        <taxon>Tracheophyta</taxon>
        <taxon>Spermatophyta</taxon>
        <taxon>Magnoliopsida</taxon>
        <taxon>Liliopsida</taxon>
        <taxon>Poales</taxon>
        <taxon>Poaceae</taxon>
        <taxon>BOP clade</taxon>
        <taxon>Oryzoideae</taxon>
        <taxon>Oryzeae</taxon>
        <taxon>Oryzinae</taxon>
        <taxon>Oryza</taxon>
        <taxon>Oryza sativa</taxon>
    </lineage>
</organism>
<feature type="region of interest" description="Disordered" evidence="1">
    <location>
        <begin position="32"/>
        <end position="188"/>
    </location>
</feature>
<dbReference type="EMBL" id="AP003264">
    <property type="protein sequence ID" value="BAD73356.1"/>
    <property type="molecule type" value="Genomic_DNA"/>
</dbReference>
<evidence type="ECO:0000313" key="4">
    <source>
        <dbReference type="Proteomes" id="UP000000763"/>
    </source>
</evidence>
<gene>
    <name evidence="2" type="ORF">P0007F06.17</name>
    <name evidence="3" type="ORF">P0485G01.7</name>
</gene>
<feature type="compositionally biased region" description="Basic residues" evidence="1">
    <location>
        <begin position="142"/>
        <end position="152"/>
    </location>
</feature>
<reference evidence="4" key="3">
    <citation type="journal article" date="2008" name="Nucleic Acids Res.">
        <title>The rice annotation project database (RAP-DB): 2008 update.</title>
        <authorList>
            <consortium name="The rice annotation project (RAP)"/>
        </authorList>
    </citation>
    <scope>GENOME REANNOTATION</scope>
    <source>
        <strain evidence="4">cv. Nipponbare</strain>
    </source>
</reference>
<reference evidence="4" key="2">
    <citation type="journal article" date="2005" name="Nature">
        <title>The map-based sequence of the rice genome.</title>
        <authorList>
            <consortium name="International rice genome sequencing project (IRGSP)"/>
            <person name="Matsumoto T."/>
            <person name="Wu J."/>
            <person name="Kanamori H."/>
            <person name="Katayose Y."/>
            <person name="Fujisawa M."/>
            <person name="Namiki N."/>
            <person name="Mizuno H."/>
            <person name="Yamamoto K."/>
            <person name="Antonio B.A."/>
            <person name="Baba T."/>
            <person name="Sakata K."/>
            <person name="Nagamura Y."/>
            <person name="Aoki H."/>
            <person name="Arikawa K."/>
            <person name="Arita K."/>
            <person name="Bito T."/>
            <person name="Chiden Y."/>
            <person name="Fujitsuka N."/>
            <person name="Fukunaka R."/>
            <person name="Hamada M."/>
            <person name="Harada C."/>
            <person name="Hayashi A."/>
            <person name="Hijishita S."/>
            <person name="Honda M."/>
            <person name="Hosokawa S."/>
            <person name="Ichikawa Y."/>
            <person name="Idonuma A."/>
            <person name="Iijima M."/>
            <person name="Ikeda M."/>
            <person name="Ikeno M."/>
            <person name="Ito K."/>
            <person name="Ito S."/>
            <person name="Ito T."/>
            <person name="Ito Y."/>
            <person name="Ito Y."/>
            <person name="Iwabuchi A."/>
            <person name="Kamiya K."/>
            <person name="Karasawa W."/>
            <person name="Kurita K."/>
            <person name="Katagiri S."/>
            <person name="Kikuta A."/>
            <person name="Kobayashi H."/>
            <person name="Kobayashi N."/>
            <person name="Machita K."/>
            <person name="Maehara T."/>
            <person name="Masukawa M."/>
            <person name="Mizubayashi T."/>
            <person name="Mukai Y."/>
            <person name="Nagasaki H."/>
            <person name="Nagata Y."/>
            <person name="Naito S."/>
            <person name="Nakashima M."/>
            <person name="Nakama Y."/>
            <person name="Nakamichi Y."/>
            <person name="Nakamura M."/>
            <person name="Meguro A."/>
            <person name="Negishi M."/>
            <person name="Ohta I."/>
            <person name="Ohta T."/>
            <person name="Okamoto M."/>
            <person name="Ono N."/>
            <person name="Saji S."/>
            <person name="Sakaguchi M."/>
            <person name="Sakai K."/>
            <person name="Shibata M."/>
            <person name="Shimokawa T."/>
            <person name="Song J."/>
            <person name="Takazaki Y."/>
            <person name="Terasawa K."/>
            <person name="Tsugane M."/>
            <person name="Tsuji K."/>
            <person name="Ueda S."/>
            <person name="Waki K."/>
            <person name="Yamagata H."/>
            <person name="Yamamoto M."/>
            <person name="Yamamoto S."/>
            <person name="Yamane H."/>
            <person name="Yoshiki S."/>
            <person name="Yoshihara R."/>
            <person name="Yukawa K."/>
            <person name="Zhong H."/>
            <person name="Yano M."/>
            <person name="Yuan Q."/>
            <person name="Ouyang S."/>
            <person name="Liu J."/>
            <person name="Jones K.M."/>
            <person name="Gansberger K."/>
            <person name="Moffat K."/>
            <person name="Hill J."/>
            <person name="Bera J."/>
            <person name="Fadrosh D."/>
            <person name="Jin S."/>
            <person name="Johri S."/>
            <person name="Kim M."/>
            <person name="Overton L."/>
            <person name="Reardon M."/>
            <person name="Tsitrin T."/>
            <person name="Vuong H."/>
            <person name="Weaver B."/>
            <person name="Ciecko A."/>
            <person name="Tallon L."/>
            <person name="Jackson J."/>
            <person name="Pai G."/>
            <person name="Aken S.V."/>
            <person name="Utterback T."/>
            <person name="Reidmuller S."/>
            <person name="Feldblyum T."/>
            <person name="Hsiao J."/>
            <person name="Zismann V."/>
            <person name="Iobst S."/>
            <person name="de Vazeille A.R."/>
            <person name="Buell C.R."/>
            <person name="Ying K."/>
            <person name="Li Y."/>
            <person name="Lu T."/>
            <person name="Huang Y."/>
            <person name="Zhao Q."/>
            <person name="Feng Q."/>
            <person name="Zhang L."/>
            <person name="Zhu J."/>
            <person name="Weng Q."/>
            <person name="Mu J."/>
            <person name="Lu Y."/>
            <person name="Fan D."/>
            <person name="Liu Y."/>
            <person name="Guan J."/>
            <person name="Zhang Y."/>
            <person name="Yu S."/>
            <person name="Liu X."/>
            <person name="Zhang Y."/>
            <person name="Hong G."/>
            <person name="Han B."/>
            <person name="Choisne N."/>
            <person name="Demange N."/>
            <person name="Orjeda G."/>
            <person name="Samain S."/>
            <person name="Cattolico L."/>
            <person name="Pelletier E."/>
            <person name="Couloux A."/>
            <person name="Segurens B."/>
            <person name="Wincker P."/>
            <person name="D'Hont A."/>
            <person name="Scarpelli C."/>
            <person name="Weissenbach J."/>
            <person name="Salanoubat M."/>
            <person name="Quetier F."/>
            <person name="Yu Y."/>
            <person name="Kim H.R."/>
            <person name="Rambo T."/>
            <person name="Currie J."/>
            <person name="Collura K."/>
            <person name="Luo M."/>
            <person name="Yang T."/>
            <person name="Ammiraju J.S.S."/>
            <person name="Engler F."/>
            <person name="Soderlund C."/>
            <person name="Wing R.A."/>
            <person name="Palmer L.E."/>
            <person name="de la Bastide M."/>
            <person name="Spiegel L."/>
            <person name="Nascimento L."/>
            <person name="Zutavern T."/>
            <person name="O'Shaughnessy A."/>
            <person name="Dike S."/>
            <person name="Dedhia N."/>
            <person name="Preston R."/>
            <person name="Balija V."/>
            <person name="McCombie W.R."/>
            <person name="Chow T."/>
            <person name="Chen H."/>
            <person name="Chung M."/>
            <person name="Chen C."/>
            <person name="Shaw J."/>
            <person name="Wu H."/>
            <person name="Hsiao K."/>
            <person name="Chao Y."/>
            <person name="Chu M."/>
            <person name="Cheng C."/>
            <person name="Hour A."/>
            <person name="Lee P."/>
            <person name="Lin S."/>
            <person name="Lin Y."/>
            <person name="Liou J."/>
            <person name="Liu S."/>
            <person name="Hsing Y."/>
            <person name="Raghuvanshi S."/>
            <person name="Mohanty A."/>
            <person name="Bharti A.K."/>
            <person name="Gaur A."/>
            <person name="Gupta V."/>
            <person name="Kumar D."/>
            <person name="Ravi V."/>
            <person name="Vij S."/>
            <person name="Kapur A."/>
            <person name="Khurana P."/>
            <person name="Khurana P."/>
            <person name="Khurana J.P."/>
            <person name="Tyagi A.K."/>
            <person name="Gaikwad K."/>
            <person name="Singh A."/>
            <person name="Dalal V."/>
            <person name="Srivastava S."/>
            <person name="Dixit A."/>
            <person name="Pal A.K."/>
            <person name="Ghazi I.A."/>
            <person name="Yadav M."/>
            <person name="Pandit A."/>
            <person name="Bhargava A."/>
            <person name="Sureshbabu K."/>
            <person name="Batra K."/>
            <person name="Sharma T.R."/>
            <person name="Mohapatra T."/>
            <person name="Singh N.K."/>
            <person name="Messing J."/>
            <person name="Nelson A.B."/>
            <person name="Fuks G."/>
            <person name="Kavchok S."/>
            <person name="Keizer G."/>
            <person name="Linton E."/>
            <person name="Llaca V."/>
            <person name="Song R."/>
            <person name="Tanyolac B."/>
            <person name="Young S."/>
            <person name="Ho-Il K."/>
            <person name="Hahn J.H."/>
            <person name="Sangsakoo G."/>
            <person name="Vanavichit A."/>
            <person name="de Mattos Luiz.A.T."/>
            <person name="Zimmer P.D."/>
            <person name="Malone G."/>
            <person name="Dellagostin O."/>
            <person name="de Oliveira A.C."/>
            <person name="Bevan M."/>
            <person name="Bancroft I."/>
            <person name="Minx P."/>
            <person name="Cordum H."/>
            <person name="Wilson R."/>
            <person name="Cheng Z."/>
            <person name="Jin W."/>
            <person name="Jiang J."/>
            <person name="Leong S.A."/>
            <person name="Iwama H."/>
            <person name="Gojobori T."/>
            <person name="Itoh T."/>
            <person name="Niimura Y."/>
            <person name="Fujii Y."/>
            <person name="Habara T."/>
            <person name="Sakai H."/>
            <person name="Sato Y."/>
            <person name="Wilson G."/>
            <person name="Kumar K."/>
            <person name="McCouch S."/>
            <person name="Juretic N."/>
            <person name="Hoen D."/>
            <person name="Wright S."/>
            <person name="Bruskiewich R."/>
            <person name="Bureau T."/>
            <person name="Miyao A."/>
            <person name="Hirochika H."/>
            <person name="Nishikawa T."/>
            <person name="Kadowaki K."/>
            <person name="Sugiura M."/>
            <person name="Burr B."/>
            <person name="Sasaki T."/>
        </authorList>
    </citation>
    <scope>NUCLEOTIDE SEQUENCE [LARGE SCALE GENOMIC DNA]</scope>
    <source>
        <strain evidence="4">cv. Nipponbare</strain>
    </source>
</reference>
<dbReference type="AlphaFoldDB" id="Q5QMR3"/>
<protein>
    <submittedName>
        <fullName evidence="2">Uncharacterized protein</fullName>
    </submittedName>
</protein>
<dbReference type="Proteomes" id="UP000000763">
    <property type="component" value="Chromosome 1"/>
</dbReference>
<reference evidence="2" key="1">
    <citation type="journal article" date="2002" name="Nature">
        <title>The genome sequence and structure of rice chromosome 1.</title>
        <authorList>
            <person name="Sasaki T."/>
            <person name="Matsumoto T."/>
            <person name="Yamamoto K."/>
            <person name="Sakata K."/>
            <person name="Baba T."/>
            <person name="Katayose Y."/>
            <person name="Wu J."/>
            <person name="Niimura Y."/>
            <person name="Cheng Z."/>
            <person name="Nagamura Y."/>
            <person name="Antonio B.A."/>
            <person name="Kanamori H."/>
            <person name="Hosokawa S."/>
            <person name="Masukawa M."/>
            <person name="Arikawa K."/>
            <person name="Chiden Y."/>
            <person name="Hayashi M."/>
            <person name="Okamoto M."/>
            <person name="Ando T."/>
            <person name="Aoki H."/>
            <person name="Arita K."/>
            <person name="Hamada M."/>
            <person name="Harada C."/>
            <person name="Hijishita S."/>
            <person name="Honda M."/>
            <person name="Ichikawa Y."/>
            <person name="Idonuma A."/>
            <person name="Iijima M."/>
            <person name="Ikeda M."/>
            <person name="Ikeno M."/>
            <person name="Itoh S."/>
            <person name="Itoh T."/>
            <person name="Itoh Y."/>
            <person name="Itoh Y."/>
            <person name="Iwabuchi A."/>
            <person name="Kamiya K."/>
            <person name="Karasawa W."/>
            <person name="Katagiri S."/>
            <person name="Kikuta A."/>
            <person name="Kobayashi N."/>
            <person name="Kono I."/>
            <person name="Machita K."/>
            <person name="Maehara T."/>
            <person name="Mizuno H."/>
            <person name="Mizubayashi T."/>
            <person name="Mukai Y."/>
            <person name="Nagasaki H."/>
            <person name="Nakashima M."/>
            <person name="Nakama Y."/>
            <person name="Nakamichi Y."/>
            <person name="Nakamura M."/>
            <person name="Namiki N."/>
            <person name="Negishi M."/>
            <person name="Ohta I."/>
            <person name="Ono N."/>
            <person name="Saji S."/>
            <person name="Sakai K."/>
            <person name="Shibata M."/>
            <person name="Shimokawa T."/>
            <person name="Shomura A."/>
            <person name="Song J."/>
            <person name="Takazaki Y."/>
            <person name="Terasawa K."/>
            <person name="Tsuji K."/>
            <person name="Waki K."/>
            <person name="Yamagata H."/>
            <person name="Yamane H."/>
            <person name="Yoshiki S."/>
            <person name="Yoshihara R."/>
            <person name="Yukawa K."/>
            <person name="Zhong H."/>
            <person name="Iwama H."/>
            <person name="Endo T."/>
            <person name="Ito H."/>
            <person name="Hahn J.H."/>
            <person name="Kim H.I."/>
            <person name="Eun M.Y."/>
            <person name="Yano M."/>
            <person name="Jiang J."/>
            <person name="Gojobori T."/>
        </authorList>
    </citation>
    <scope>NUCLEOTIDE SEQUENCE</scope>
</reference>
<evidence type="ECO:0000313" key="2">
    <source>
        <dbReference type="EMBL" id="BAD73303.1"/>
    </source>
</evidence>
<proteinExistence type="predicted"/>
<accession>Q5QMR3</accession>
<dbReference type="EMBL" id="AP003223">
    <property type="protein sequence ID" value="BAD73303.1"/>
    <property type="molecule type" value="Genomic_DNA"/>
</dbReference>
<dbReference type="Proteomes" id="UP000817658">
    <property type="component" value="Chromosome 1"/>
</dbReference>
<evidence type="ECO:0000256" key="1">
    <source>
        <dbReference type="SAM" id="MobiDB-lite"/>
    </source>
</evidence>
<evidence type="ECO:0000313" key="3">
    <source>
        <dbReference type="EMBL" id="BAD73356.1"/>
    </source>
</evidence>